<evidence type="ECO:0000256" key="9">
    <source>
        <dbReference type="ARBA" id="ARBA00024942"/>
    </source>
</evidence>
<evidence type="ECO:0000256" key="4">
    <source>
        <dbReference type="ARBA" id="ARBA00022533"/>
    </source>
</evidence>
<dbReference type="Pfam" id="PF02867">
    <property type="entry name" value="Ribonuc_red_lgC"/>
    <property type="match status" value="1"/>
</dbReference>
<evidence type="ECO:0000256" key="5">
    <source>
        <dbReference type="ARBA" id="ARBA00022741"/>
    </source>
</evidence>
<proteinExistence type="inferred from homology"/>
<evidence type="ECO:0000256" key="7">
    <source>
        <dbReference type="ARBA" id="ARBA00023002"/>
    </source>
</evidence>
<accession>A0A9W7BQV6</accession>
<feature type="region of interest" description="Disordered" evidence="13">
    <location>
        <begin position="786"/>
        <end position="817"/>
    </location>
</feature>
<dbReference type="InterPro" id="IPR000788">
    <property type="entry name" value="RNR_lg_C"/>
</dbReference>
<dbReference type="OrthoDB" id="3000483at2759"/>
<protein>
    <recommendedName>
        <fullName evidence="3 12">Ribonucleoside-diphosphate reductase</fullName>
        <ecNumber evidence="3 12">1.17.4.1</ecNumber>
    </recommendedName>
</protein>
<dbReference type="InterPro" id="IPR005144">
    <property type="entry name" value="ATP-cone_dom"/>
</dbReference>
<evidence type="ECO:0000259" key="14">
    <source>
        <dbReference type="PROSITE" id="PS51161"/>
    </source>
</evidence>
<keyword evidence="7 12" id="KW-0560">Oxidoreductase</keyword>
<name>A0A9W7BQV6_9STRA</name>
<dbReference type="FunFam" id="3.20.70.20:FF:000010">
    <property type="entry name" value="Ribonucleoside-diphosphate reductase"/>
    <property type="match status" value="1"/>
</dbReference>
<dbReference type="PROSITE" id="PS00089">
    <property type="entry name" value="RIBORED_LARGE"/>
    <property type="match status" value="1"/>
</dbReference>
<evidence type="ECO:0000256" key="1">
    <source>
        <dbReference type="ARBA" id="ARBA00010406"/>
    </source>
</evidence>
<dbReference type="Pfam" id="PF00317">
    <property type="entry name" value="Ribonuc_red_lgN"/>
    <property type="match status" value="1"/>
</dbReference>
<sequence length="817" mass="91811">MKVLKRDGTEVDVKFDKITSRIEKLCYGLNPDYVDPVVVAQKVVSGVYPGVTTSELDELAAQTCAYQATQHPDFETLAARLSISNMHKTTDSTFSTVVEKLRKNVHPTTGIASPLIAESIYDIIMSNKEWFDKTIDYQRDYAYGYFGYKTLERSYLFRIDNKIVERPQHMIMRVAVGIHNDNLERVKETYDYMSNRYFTHATPTLFNAGTPRPQLSSCFLLTMKEDSIEGIYDTLKQCACISKYAGGIGLAVHNVRATESYIRGSNGTSNGLVPMLRVFNDTARYVDQGGGKRKGSFAMYLEPWHADIFRFLDLKKNHGSETERARDLFYALWVCDLFMERVQANAEWTLMCPNECPGLSTCHGDEFRQKYLAYEKAGKGRKTIKAQQLWFAILDSQVETGTPYMLYKDSANLKSNQQNLGTIKSSNLCTEIIEYTAPDEVAVCNLASINLGRMVVGGPHDSEEGADRDAAPMFDYQKLYEVTKIVAKNLNRVIDINYYPIEEARNSNMRHRPIGIGVQGLADAFCRMGIAFESDAAKKMNQDIFETIYFGAVEASQELAVTEGHYSSYPGSPASKGVLQFDMWNVTPSNRWDWSGLKAKIAVHGIRNSLLVAPMPTASTAQIMGNNESTEPFTSNMYNRRVLAGEFAVVNKYLLRDLVSKGLWTPDVRNQMIADGGSVQNIRQIPSSMKLIYRTVWEISQKTLLDMSADRGAYICQSQSFNVHMGAPTTGKLTSMHFYAWKKGLKTGMYYLRTQPKAQAIQFTVDQAALVKNKEENKALKDAVKTLPSPEQNKENMKKMQSGGAEEDEEICLSCGA</sequence>
<evidence type="ECO:0000256" key="10">
    <source>
        <dbReference type="ARBA" id="ARBA00047754"/>
    </source>
</evidence>
<dbReference type="InterPro" id="IPR008926">
    <property type="entry name" value="RNR_R1-su_N"/>
</dbReference>
<dbReference type="SUPFAM" id="SSF48168">
    <property type="entry name" value="R1 subunit of ribonucleotide reductase, N-terminal domain"/>
    <property type="match status" value="1"/>
</dbReference>
<dbReference type="CDD" id="cd01679">
    <property type="entry name" value="RNR_I"/>
    <property type="match status" value="1"/>
</dbReference>
<dbReference type="PANTHER" id="PTHR11573:SF6">
    <property type="entry name" value="RIBONUCLEOSIDE-DIPHOSPHATE REDUCTASE LARGE SUBUNIT"/>
    <property type="match status" value="1"/>
</dbReference>
<comment type="similarity">
    <text evidence="1 12">Belongs to the ribonucleoside diphosphate reductase large chain family.</text>
</comment>
<gene>
    <name evidence="15" type="ORF">TrST_g11934</name>
</gene>
<dbReference type="EMBL" id="BRXY01000394">
    <property type="protein sequence ID" value="GMH92077.1"/>
    <property type="molecule type" value="Genomic_DNA"/>
</dbReference>
<dbReference type="InterPro" id="IPR013509">
    <property type="entry name" value="RNR_lsu_N"/>
</dbReference>
<keyword evidence="8 12" id="KW-0215">Deoxyribonucleotide synthesis</keyword>
<dbReference type="PANTHER" id="PTHR11573">
    <property type="entry name" value="RIBONUCLEOSIDE-DIPHOSPHATE REDUCTASE LARGE CHAIN"/>
    <property type="match status" value="1"/>
</dbReference>
<comment type="subunit">
    <text evidence="2">Heterodimer of a large and a small subunit.</text>
</comment>
<dbReference type="InterPro" id="IPR039718">
    <property type="entry name" value="Rrm1"/>
</dbReference>
<evidence type="ECO:0000256" key="12">
    <source>
        <dbReference type="RuleBase" id="RU003410"/>
    </source>
</evidence>
<comment type="function">
    <text evidence="9 12">Provides the precursors necessary for DNA synthesis. Catalyzes the biosynthesis of deoxyribonucleotides from the corresponding ribonucleotides.</text>
</comment>
<evidence type="ECO:0000256" key="2">
    <source>
        <dbReference type="ARBA" id="ARBA00011771"/>
    </source>
</evidence>
<keyword evidence="4" id="KW-0021">Allosteric enzyme</keyword>
<evidence type="ECO:0000313" key="15">
    <source>
        <dbReference type="EMBL" id="GMH92077.1"/>
    </source>
</evidence>
<dbReference type="AlphaFoldDB" id="A0A9W7BQV6"/>
<keyword evidence="16" id="KW-1185">Reference proteome</keyword>
<organism evidence="15 16">
    <name type="scientific">Triparma strigata</name>
    <dbReference type="NCBI Taxonomy" id="1606541"/>
    <lineage>
        <taxon>Eukaryota</taxon>
        <taxon>Sar</taxon>
        <taxon>Stramenopiles</taxon>
        <taxon>Ochrophyta</taxon>
        <taxon>Bolidophyceae</taxon>
        <taxon>Parmales</taxon>
        <taxon>Triparmaceae</taxon>
        <taxon>Triparma</taxon>
    </lineage>
</organism>
<evidence type="ECO:0000256" key="6">
    <source>
        <dbReference type="ARBA" id="ARBA00022840"/>
    </source>
</evidence>
<dbReference type="NCBIfam" id="TIGR02506">
    <property type="entry name" value="NrdE_NrdA"/>
    <property type="match status" value="1"/>
</dbReference>
<evidence type="ECO:0000256" key="13">
    <source>
        <dbReference type="SAM" id="MobiDB-lite"/>
    </source>
</evidence>
<dbReference type="Proteomes" id="UP001165085">
    <property type="component" value="Unassembled WGS sequence"/>
</dbReference>
<dbReference type="EC" id="1.17.4.1" evidence="3 12"/>
<dbReference type="Pfam" id="PF03477">
    <property type="entry name" value="ATP-cone"/>
    <property type="match status" value="1"/>
</dbReference>
<evidence type="ECO:0000313" key="16">
    <source>
        <dbReference type="Proteomes" id="UP001165085"/>
    </source>
</evidence>
<dbReference type="PRINTS" id="PR01183">
    <property type="entry name" value="RIBORDTASEM1"/>
</dbReference>
<dbReference type="PROSITE" id="PS51161">
    <property type="entry name" value="ATP_CONE"/>
    <property type="match status" value="1"/>
</dbReference>
<dbReference type="GO" id="GO:0005971">
    <property type="term" value="C:ribonucleoside-diphosphate reductase complex"/>
    <property type="evidence" value="ECO:0007669"/>
    <property type="project" value="TreeGrafter"/>
</dbReference>
<evidence type="ECO:0000256" key="3">
    <source>
        <dbReference type="ARBA" id="ARBA00012274"/>
    </source>
</evidence>
<comment type="catalytic activity">
    <reaction evidence="10 12">
        <text>a 2'-deoxyribonucleoside 5'-diphosphate + [thioredoxin]-disulfide + H2O = a ribonucleoside 5'-diphosphate + [thioredoxin]-dithiol</text>
        <dbReference type="Rhea" id="RHEA:23252"/>
        <dbReference type="Rhea" id="RHEA-COMP:10698"/>
        <dbReference type="Rhea" id="RHEA-COMP:10700"/>
        <dbReference type="ChEBI" id="CHEBI:15377"/>
        <dbReference type="ChEBI" id="CHEBI:29950"/>
        <dbReference type="ChEBI" id="CHEBI:50058"/>
        <dbReference type="ChEBI" id="CHEBI:57930"/>
        <dbReference type="ChEBI" id="CHEBI:73316"/>
        <dbReference type="EC" id="1.17.4.1"/>
    </reaction>
</comment>
<dbReference type="SUPFAM" id="SSF51998">
    <property type="entry name" value="PFL-like glycyl radical enzymes"/>
    <property type="match status" value="1"/>
</dbReference>
<dbReference type="GO" id="GO:0005524">
    <property type="term" value="F:ATP binding"/>
    <property type="evidence" value="ECO:0007669"/>
    <property type="project" value="UniProtKB-UniRule"/>
</dbReference>
<feature type="domain" description="ATP-cone" evidence="14">
    <location>
        <begin position="1"/>
        <end position="92"/>
    </location>
</feature>
<dbReference type="InterPro" id="IPR013346">
    <property type="entry name" value="NrdE_NrdA_C"/>
</dbReference>
<evidence type="ECO:0000256" key="8">
    <source>
        <dbReference type="ARBA" id="ARBA00023116"/>
    </source>
</evidence>
<dbReference type="Gene3D" id="3.20.70.20">
    <property type="match status" value="1"/>
</dbReference>
<comment type="caution">
    <text evidence="15">The sequence shown here is derived from an EMBL/GenBank/DDBJ whole genome shotgun (WGS) entry which is preliminary data.</text>
</comment>
<keyword evidence="5 11" id="KW-0547">Nucleotide-binding</keyword>
<dbReference type="GO" id="GO:0009263">
    <property type="term" value="P:deoxyribonucleotide biosynthetic process"/>
    <property type="evidence" value="ECO:0007669"/>
    <property type="project" value="UniProtKB-KW"/>
</dbReference>
<dbReference type="GO" id="GO:0004748">
    <property type="term" value="F:ribonucleoside-diphosphate reductase activity, thioredoxin disulfide as acceptor"/>
    <property type="evidence" value="ECO:0007669"/>
    <property type="project" value="UniProtKB-EC"/>
</dbReference>
<reference evidence="16" key="1">
    <citation type="journal article" date="2023" name="Commun. Biol.">
        <title>Genome analysis of Parmales, the sister group of diatoms, reveals the evolutionary specialization of diatoms from phago-mixotrophs to photoautotrophs.</title>
        <authorList>
            <person name="Ban H."/>
            <person name="Sato S."/>
            <person name="Yoshikawa S."/>
            <person name="Yamada K."/>
            <person name="Nakamura Y."/>
            <person name="Ichinomiya M."/>
            <person name="Sato N."/>
            <person name="Blanc-Mathieu R."/>
            <person name="Endo H."/>
            <person name="Kuwata A."/>
            <person name="Ogata H."/>
        </authorList>
    </citation>
    <scope>NUCLEOTIDE SEQUENCE [LARGE SCALE GENOMIC DNA]</scope>
    <source>
        <strain evidence="16">NIES 3701</strain>
    </source>
</reference>
<evidence type="ECO:0000256" key="11">
    <source>
        <dbReference type="PROSITE-ProRule" id="PRU00492"/>
    </source>
</evidence>
<keyword evidence="6 11" id="KW-0067">ATP-binding</keyword>